<reference evidence="9 10" key="1">
    <citation type="submission" date="2021-12" db="EMBL/GenBank/DDBJ databases">
        <title>Discovery of the Pendulisporaceae a myxobacterial family with distinct sporulation behavior and unique specialized metabolism.</title>
        <authorList>
            <person name="Garcia R."/>
            <person name="Popoff A."/>
            <person name="Bader C.D."/>
            <person name="Loehr J."/>
            <person name="Walesch S."/>
            <person name="Walt C."/>
            <person name="Boldt J."/>
            <person name="Bunk B."/>
            <person name="Haeckl F.J.F.P.J."/>
            <person name="Gunesch A.P."/>
            <person name="Birkelbach J."/>
            <person name="Nuebel U."/>
            <person name="Pietschmann T."/>
            <person name="Bach T."/>
            <person name="Mueller R."/>
        </authorList>
    </citation>
    <scope>NUCLEOTIDE SEQUENCE [LARGE SCALE GENOMIC DNA]</scope>
    <source>
        <strain evidence="9 10">MSr11954</strain>
    </source>
</reference>
<dbReference type="Pfam" id="PF02457">
    <property type="entry name" value="DAC"/>
    <property type="match status" value="1"/>
</dbReference>
<organism evidence="9 10">
    <name type="scientific">Pendulispora albinea</name>
    <dbReference type="NCBI Taxonomy" id="2741071"/>
    <lineage>
        <taxon>Bacteria</taxon>
        <taxon>Pseudomonadati</taxon>
        <taxon>Myxococcota</taxon>
        <taxon>Myxococcia</taxon>
        <taxon>Myxococcales</taxon>
        <taxon>Sorangiineae</taxon>
        <taxon>Pendulisporaceae</taxon>
        <taxon>Pendulispora</taxon>
    </lineage>
</organism>
<evidence type="ECO:0000256" key="1">
    <source>
        <dbReference type="ARBA" id="ARBA00000877"/>
    </source>
</evidence>
<evidence type="ECO:0000256" key="7">
    <source>
        <dbReference type="SAM" id="MobiDB-lite"/>
    </source>
</evidence>
<dbReference type="InterPro" id="IPR036888">
    <property type="entry name" value="DNA_integrity_DisA_N_sf"/>
</dbReference>
<keyword evidence="2 6" id="KW-0808">Transferase</keyword>
<keyword evidence="3 6" id="KW-0548">Nucleotidyltransferase</keyword>
<dbReference type="PROSITE" id="PS51794">
    <property type="entry name" value="DAC"/>
    <property type="match status" value="1"/>
</dbReference>
<evidence type="ECO:0000259" key="8">
    <source>
        <dbReference type="PROSITE" id="PS51794"/>
    </source>
</evidence>
<evidence type="ECO:0000256" key="4">
    <source>
        <dbReference type="ARBA" id="ARBA00022741"/>
    </source>
</evidence>
<dbReference type="Gene3D" id="3.40.1700.10">
    <property type="entry name" value="DNA integrity scanning protein, DisA, N-terminal domain"/>
    <property type="match status" value="1"/>
</dbReference>
<feature type="transmembrane region" description="Helical" evidence="6">
    <location>
        <begin position="17"/>
        <end position="36"/>
    </location>
</feature>
<dbReference type="PANTHER" id="PTHR34185:SF1">
    <property type="entry name" value="DIADENYLATE CYCLASE"/>
    <property type="match status" value="1"/>
</dbReference>
<proteinExistence type="inferred from homology"/>
<dbReference type="HAMAP" id="MF_01499">
    <property type="entry name" value="DacA"/>
    <property type="match status" value="1"/>
</dbReference>
<dbReference type="RefSeq" id="WP_394826448.1">
    <property type="nucleotide sequence ID" value="NZ_CP089984.1"/>
</dbReference>
<evidence type="ECO:0000256" key="6">
    <source>
        <dbReference type="HAMAP-Rule" id="MF_01499"/>
    </source>
</evidence>
<comment type="similarity">
    <text evidence="6">Belongs to the adenylate cyclase family. DacA/CdaA subfamily.</text>
</comment>
<evidence type="ECO:0000256" key="2">
    <source>
        <dbReference type="ARBA" id="ARBA00022679"/>
    </source>
</evidence>
<dbReference type="GO" id="GO:0106408">
    <property type="term" value="F:diadenylate cyclase activity"/>
    <property type="evidence" value="ECO:0007669"/>
    <property type="project" value="UniProtKB-EC"/>
</dbReference>
<keyword evidence="5 6" id="KW-0067">ATP-binding</keyword>
<feature type="transmembrane region" description="Helical" evidence="6">
    <location>
        <begin position="66"/>
        <end position="87"/>
    </location>
</feature>
<dbReference type="InterPro" id="IPR003390">
    <property type="entry name" value="DNA_integrity_scan_DisA_N"/>
</dbReference>
<feature type="region of interest" description="Disordered" evidence="7">
    <location>
        <begin position="265"/>
        <end position="381"/>
    </location>
</feature>
<dbReference type="PANTHER" id="PTHR34185">
    <property type="entry name" value="DIADENYLATE CYCLASE"/>
    <property type="match status" value="1"/>
</dbReference>
<comment type="catalytic activity">
    <reaction evidence="1 6">
        <text>2 ATP = 3',3'-c-di-AMP + 2 diphosphate</text>
        <dbReference type="Rhea" id="RHEA:35655"/>
        <dbReference type="ChEBI" id="CHEBI:30616"/>
        <dbReference type="ChEBI" id="CHEBI:33019"/>
        <dbReference type="ChEBI" id="CHEBI:71500"/>
        <dbReference type="EC" id="2.7.7.85"/>
    </reaction>
</comment>
<comment type="subunit">
    <text evidence="6">Probably a homodimer.</text>
</comment>
<keyword evidence="6" id="KW-0472">Membrane</keyword>
<dbReference type="EC" id="2.7.7.85" evidence="6"/>
<evidence type="ECO:0000313" key="10">
    <source>
        <dbReference type="Proteomes" id="UP001370348"/>
    </source>
</evidence>
<comment type="function">
    <text evidence="6">Catalyzes the condensation of 2 ATP molecules into cyclic di-AMP (c-di-AMP), a second messenger used to regulate differing processes in different bacteria.</text>
</comment>
<dbReference type="NCBIfam" id="TIGR00159">
    <property type="entry name" value="diadenylate cyclase CdaA"/>
    <property type="match status" value="1"/>
</dbReference>
<keyword evidence="10" id="KW-1185">Reference proteome</keyword>
<accession>A0ABZ2M0V2</accession>
<dbReference type="InterPro" id="IPR045585">
    <property type="entry name" value="CdaA_N"/>
</dbReference>
<keyword evidence="6" id="KW-1003">Cell membrane</keyword>
<dbReference type="InterPro" id="IPR050338">
    <property type="entry name" value="DisA"/>
</dbReference>
<feature type="compositionally biased region" description="Polar residues" evidence="7">
    <location>
        <begin position="277"/>
        <end position="297"/>
    </location>
</feature>
<dbReference type="InterPro" id="IPR034701">
    <property type="entry name" value="CdaA"/>
</dbReference>
<feature type="compositionally biased region" description="Basic and acidic residues" evidence="7">
    <location>
        <begin position="317"/>
        <end position="335"/>
    </location>
</feature>
<evidence type="ECO:0000256" key="3">
    <source>
        <dbReference type="ARBA" id="ARBA00022695"/>
    </source>
</evidence>
<dbReference type="SUPFAM" id="SSF143597">
    <property type="entry name" value="YojJ-like"/>
    <property type="match status" value="1"/>
</dbReference>
<feature type="domain" description="DAC" evidence="8">
    <location>
        <begin position="88"/>
        <end position="248"/>
    </location>
</feature>
<dbReference type="Proteomes" id="UP001370348">
    <property type="component" value="Chromosome"/>
</dbReference>
<evidence type="ECO:0000256" key="5">
    <source>
        <dbReference type="ARBA" id="ARBA00022840"/>
    </source>
</evidence>
<keyword evidence="4 6" id="KW-0547">Nucleotide-binding</keyword>
<name>A0ABZ2M0V2_9BACT</name>
<feature type="transmembrane region" description="Helical" evidence="6">
    <location>
        <begin position="43"/>
        <end position="60"/>
    </location>
</feature>
<evidence type="ECO:0000313" key="9">
    <source>
        <dbReference type="EMBL" id="WXB16819.1"/>
    </source>
</evidence>
<sequence>MLEGLLHLFSARPARDILIDIVDLLVVTYVIYRALIVMRGTRAMQMGTGLGVIFIVYVVARWLNIVTLYNLLSSLLSSIILVVVVVFQNDIRRALMRVGARAFLGGISRQQESRVIDEVVSAATELARHRIGALICFEQDANLDEFVVGQGTLIDAQVQRELLVGIFLPESLNKLHDGSVVIRNLRIAKAGVFFPMPDTKVLDKSLGSRHRAALGITEETDAVVVVVSEERGTISFCFNGNIISNLDGASLRQALLGLFGQRARQKKKAPVKKGDRQTTGSYRFTVPPSSHAPQSSERVPPVGKAAAASAGPPSTERGADRATDRGVDRSIARDSFDDEAINSRPDPSPPRRLAPAKPIETPQPAPSALQGPPTSSNETDK</sequence>
<feature type="compositionally biased region" description="Polar residues" evidence="7">
    <location>
        <begin position="372"/>
        <end position="381"/>
    </location>
</feature>
<keyword evidence="6" id="KW-1133">Transmembrane helix</keyword>
<comment type="caution">
    <text evidence="6">Lacks conserved residue(s) required for the propagation of feature annotation.</text>
</comment>
<gene>
    <name evidence="9" type="primary">cdaA</name>
    <name evidence="6" type="synonym">dacA</name>
    <name evidence="9" type="ORF">LZC94_05955</name>
</gene>
<feature type="compositionally biased region" description="Low complexity" evidence="7">
    <location>
        <begin position="299"/>
        <end position="314"/>
    </location>
</feature>
<keyword evidence="6" id="KW-0812">Transmembrane</keyword>
<protein>
    <recommendedName>
        <fullName evidence="6">Diadenylate cyclase</fullName>
        <shortName evidence="6">DAC</shortName>
        <ecNumber evidence="6">2.7.7.85</ecNumber>
    </recommendedName>
    <alternativeName>
        <fullName evidence="6">Cyclic-di-AMP synthase</fullName>
        <shortName evidence="6">c-di-AMP synthase</shortName>
    </alternativeName>
</protein>
<dbReference type="EMBL" id="CP089984">
    <property type="protein sequence ID" value="WXB16819.1"/>
    <property type="molecule type" value="Genomic_DNA"/>
</dbReference>
<dbReference type="Pfam" id="PF19293">
    <property type="entry name" value="CdaA_N"/>
    <property type="match status" value="1"/>
</dbReference>